<keyword evidence="11" id="KW-1185">Reference proteome</keyword>
<evidence type="ECO:0000256" key="4">
    <source>
        <dbReference type="ARBA" id="ARBA00022840"/>
    </source>
</evidence>
<dbReference type="GO" id="GO:0008270">
    <property type="term" value="F:zinc ion binding"/>
    <property type="evidence" value="ECO:0007669"/>
    <property type="project" value="InterPro"/>
</dbReference>
<keyword evidence="3 7" id="KW-0547">Nucleotide-binding</keyword>
<dbReference type="InterPro" id="IPR008925">
    <property type="entry name" value="aa_tRNA-synth_I_cd-bd_sf"/>
</dbReference>
<organism evidence="10 11">
    <name type="scientific">Melioribacter roseus (strain DSM 23840 / JCM 17771 / VKM B-2668 / P3M-2)</name>
    <dbReference type="NCBI Taxonomy" id="1191523"/>
    <lineage>
        <taxon>Bacteria</taxon>
        <taxon>Pseudomonadati</taxon>
        <taxon>Ignavibacteriota</taxon>
        <taxon>Ignavibacteria</taxon>
        <taxon>Ignavibacteriales</taxon>
        <taxon>Melioribacteraceae</taxon>
        <taxon>Melioribacter</taxon>
    </lineage>
</organism>
<dbReference type="GO" id="GO:0005737">
    <property type="term" value="C:cytoplasm"/>
    <property type="evidence" value="ECO:0007669"/>
    <property type="project" value="UniProtKB-SubCell"/>
</dbReference>
<dbReference type="Pfam" id="PF00749">
    <property type="entry name" value="tRNA-synt_1c"/>
    <property type="match status" value="1"/>
</dbReference>
<dbReference type="PRINTS" id="PR00987">
    <property type="entry name" value="TRNASYNTHGLU"/>
</dbReference>
<keyword evidence="5 7" id="KW-0648">Protein biosynthesis</keyword>
<dbReference type="Gene3D" id="1.10.10.350">
    <property type="match status" value="1"/>
</dbReference>
<dbReference type="InterPro" id="IPR020751">
    <property type="entry name" value="aa-tRNA-synth_I_codon-bd_sub2"/>
</dbReference>
<accession>I7A6K1</accession>
<dbReference type="InterPro" id="IPR001412">
    <property type="entry name" value="aa-tRNA-synth_I_CS"/>
</dbReference>
<feature type="short sequence motif" description="'KMSKS' region" evidence="7">
    <location>
        <begin position="251"/>
        <end position="255"/>
    </location>
</feature>
<dbReference type="GO" id="GO:0004818">
    <property type="term" value="F:glutamate-tRNA ligase activity"/>
    <property type="evidence" value="ECO:0007669"/>
    <property type="project" value="UniProtKB-UniRule"/>
</dbReference>
<dbReference type="SUPFAM" id="SSF48163">
    <property type="entry name" value="An anticodon-binding domain of class I aminoacyl-tRNA synthetases"/>
    <property type="match status" value="1"/>
</dbReference>
<dbReference type="EMBL" id="CP003557">
    <property type="protein sequence ID" value="AFN75501.1"/>
    <property type="molecule type" value="Genomic_DNA"/>
</dbReference>
<dbReference type="InterPro" id="IPR033910">
    <property type="entry name" value="GluRS_core"/>
</dbReference>
<comment type="similarity">
    <text evidence="1 7">Belongs to the class-I aminoacyl-tRNA synthetase family. Glutamate--tRNA ligase type 1 subfamily.</text>
</comment>
<keyword evidence="4 7" id="KW-0067">ATP-binding</keyword>
<comment type="subcellular location">
    <subcellularLocation>
        <location evidence="7">Cytoplasm</location>
    </subcellularLocation>
</comment>
<evidence type="ECO:0000256" key="2">
    <source>
        <dbReference type="ARBA" id="ARBA00022598"/>
    </source>
</evidence>
<dbReference type="GO" id="GO:0000049">
    <property type="term" value="F:tRNA binding"/>
    <property type="evidence" value="ECO:0007669"/>
    <property type="project" value="InterPro"/>
</dbReference>
<evidence type="ECO:0000256" key="3">
    <source>
        <dbReference type="ARBA" id="ARBA00022741"/>
    </source>
</evidence>
<evidence type="ECO:0000259" key="8">
    <source>
        <dbReference type="Pfam" id="PF00749"/>
    </source>
</evidence>
<dbReference type="STRING" id="1191523.MROS_2271"/>
<dbReference type="PROSITE" id="PS00178">
    <property type="entry name" value="AA_TRNA_LIGASE_I"/>
    <property type="match status" value="1"/>
</dbReference>
<dbReference type="GO" id="GO:0006424">
    <property type="term" value="P:glutamyl-tRNA aminoacylation"/>
    <property type="evidence" value="ECO:0007669"/>
    <property type="project" value="UniProtKB-UniRule"/>
</dbReference>
<dbReference type="GO" id="GO:0005524">
    <property type="term" value="F:ATP binding"/>
    <property type="evidence" value="ECO:0007669"/>
    <property type="project" value="UniProtKB-UniRule"/>
</dbReference>
<dbReference type="InterPro" id="IPR014729">
    <property type="entry name" value="Rossmann-like_a/b/a_fold"/>
</dbReference>
<feature type="domain" description="Glutamyl/glutaminyl-tRNA synthetase class Ib catalytic" evidence="8">
    <location>
        <begin position="3"/>
        <end position="320"/>
    </location>
</feature>
<comment type="function">
    <text evidence="7">Catalyzes the attachment of glutamate to tRNA(Glu) in a two-step reaction: glutamate is first activated by ATP to form Glu-AMP and then transferred to the acceptor end of tRNA(Glu).</text>
</comment>
<comment type="subunit">
    <text evidence="7">Monomer.</text>
</comment>
<dbReference type="PATRIC" id="fig|1191523.3.peg.2399"/>
<feature type="domain" description="Aminoacyl-tRNA synthetase class I anticodon-binding" evidence="9">
    <location>
        <begin position="350"/>
        <end position="478"/>
    </location>
</feature>
<dbReference type="InterPro" id="IPR004527">
    <property type="entry name" value="Glu-tRNA-ligase_bac/mito"/>
</dbReference>
<dbReference type="Pfam" id="PF19269">
    <property type="entry name" value="Anticodon_2"/>
    <property type="match status" value="1"/>
</dbReference>
<feature type="short sequence motif" description="'HIGH' region" evidence="7">
    <location>
        <begin position="9"/>
        <end position="19"/>
    </location>
</feature>
<keyword evidence="2 7" id="KW-0436">Ligase</keyword>
<dbReference type="SUPFAM" id="SSF52374">
    <property type="entry name" value="Nucleotidylyl transferase"/>
    <property type="match status" value="1"/>
</dbReference>
<protein>
    <recommendedName>
        <fullName evidence="7">Glutamate--tRNA ligase</fullName>
        <ecNumber evidence="7">6.1.1.17</ecNumber>
    </recommendedName>
    <alternativeName>
        <fullName evidence="7">Glutamyl-tRNA synthetase</fullName>
        <shortName evidence="7">GluRS</shortName>
    </alternativeName>
</protein>
<evidence type="ECO:0000313" key="11">
    <source>
        <dbReference type="Proteomes" id="UP000009011"/>
    </source>
</evidence>
<dbReference type="Proteomes" id="UP000009011">
    <property type="component" value="Chromosome"/>
</dbReference>
<evidence type="ECO:0000256" key="5">
    <source>
        <dbReference type="ARBA" id="ARBA00022917"/>
    </source>
</evidence>
<dbReference type="OrthoDB" id="9807503at2"/>
<comment type="caution">
    <text evidence="7">Lacks conserved residue(s) required for the propagation of feature annotation.</text>
</comment>
<keyword evidence="6 7" id="KW-0030">Aminoacyl-tRNA synthetase</keyword>
<reference evidence="10 11" key="1">
    <citation type="journal article" date="2013" name="PLoS ONE">
        <title>Genomic analysis of Melioribacter roseus, facultatively anaerobic organotrophic bacterium representing a novel deep lineage within Bacteriodetes/Chlorobi group.</title>
        <authorList>
            <person name="Kadnikov V.V."/>
            <person name="Mardanov A.V."/>
            <person name="Podosokorskaya O.A."/>
            <person name="Gavrilov S.N."/>
            <person name="Kublanov I.V."/>
            <person name="Beletsky A.V."/>
            <person name="Bonch-Osmolovskaya E.A."/>
            <person name="Ravin N.V."/>
        </authorList>
    </citation>
    <scope>NUCLEOTIDE SEQUENCE [LARGE SCALE GENOMIC DNA]</scope>
    <source>
        <strain evidence="11">JCM 17771 / P3M-2</strain>
    </source>
</reference>
<dbReference type="InterPro" id="IPR049940">
    <property type="entry name" value="GluQ/Sye"/>
</dbReference>
<evidence type="ECO:0000256" key="6">
    <source>
        <dbReference type="ARBA" id="ARBA00023146"/>
    </source>
</evidence>
<dbReference type="FunFam" id="3.40.50.620:FF:000045">
    <property type="entry name" value="Glutamate--tRNA ligase, mitochondrial"/>
    <property type="match status" value="1"/>
</dbReference>
<dbReference type="InterPro" id="IPR000924">
    <property type="entry name" value="Glu/Gln-tRNA-synth"/>
</dbReference>
<proteinExistence type="inferred from homology"/>
<dbReference type="PANTHER" id="PTHR43311:SF2">
    <property type="entry name" value="GLUTAMATE--TRNA LIGASE, MITOCHONDRIAL-RELATED"/>
    <property type="match status" value="1"/>
</dbReference>
<evidence type="ECO:0000259" key="9">
    <source>
        <dbReference type="Pfam" id="PF19269"/>
    </source>
</evidence>
<comment type="catalytic activity">
    <reaction evidence="7">
        <text>tRNA(Glu) + L-glutamate + ATP = L-glutamyl-tRNA(Glu) + AMP + diphosphate</text>
        <dbReference type="Rhea" id="RHEA:23540"/>
        <dbReference type="Rhea" id="RHEA-COMP:9663"/>
        <dbReference type="Rhea" id="RHEA-COMP:9680"/>
        <dbReference type="ChEBI" id="CHEBI:29985"/>
        <dbReference type="ChEBI" id="CHEBI:30616"/>
        <dbReference type="ChEBI" id="CHEBI:33019"/>
        <dbReference type="ChEBI" id="CHEBI:78442"/>
        <dbReference type="ChEBI" id="CHEBI:78520"/>
        <dbReference type="ChEBI" id="CHEBI:456215"/>
        <dbReference type="EC" id="6.1.1.17"/>
    </reaction>
</comment>
<gene>
    <name evidence="7" type="primary">gltX</name>
    <name evidence="10" type="ordered locus">MROS_2271</name>
</gene>
<evidence type="ECO:0000256" key="7">
    <source>
        <dbReference type="HAMAP-Rule" id="MF_00022"/>
    </source>
</evidence>
<dbReference type="InterPro" id="IPR020058">
    <property type="entry name" value="Glu/Gln-tRNA-synth_Ib_cat-dom"/>
</dbReference>
<dbReference type="AlphaFoldDB" id="I7A6K1"/>
<dbReference type="HAMAP" id="MF_00022">
    <property type="entry name" value="Glu_tRNA_synth_type1"/>
    <property type="match status" value="1"/>
</dbReference>
<dbReference type="RefSeq" id="WP_014856933.1">
    <property type="nucleotide sequence ID" value="NC_018178.1"/>
</dbReference>
<dbReference type="CDD" id="cd00808">
    <property type="entry name" value="GluRS_core"/>
    <property type="match status" value="1"/>
</dbReference>
<dbReference type="eggNOG" id="COG0008">
    <property type="taxonomic scope" value="Bacteria"/>
</dbReference>
<evidence type="ECO:0000256" key="1">
    <source>
        <dbReference type="ARBA" id="ARBA00007894"/>
    </source>
</evidence>
<name>I7A6K1_MELRP</name>
<sequence>MNIRVRFAPSPTGYLHVGGLRTALYNYLFARKNNGKFILRIEDTDRNRYVEGAVENLINSLKWCGLDYDEGPDAGGDFGPYLQSQRLDIYKKYAEELISKGHAYYCFCTPERLEELRKEQMAKKLPQAKYDKHCLRLSKDEIEKKLSENIPHVVRLNVEPGKKIIFEDVIRGTVEFDSDNIDDQVLIKSDGFPTYHMANVVDDYLMQISHVIRGEEWLSSTPKHVLLYNFLGWNLPVFAHLPLLLNPDRSKLSKRQGDVAVEDYRAKGYLKEALINFVALLGWNAGDDKEFYYIDELIEKFSLERVNKSGAVFDIEKLNWLNAEHLRAKPESELLLMLKDEMNKSKYANANYTDEYLLSVIRAMKERVSFAYEFITKSPYFFEAPSSYEEKAVEKNWKSETPGYMTKLRDKFSALENPSKEDYEKALKETASELGIGAGKLIHPLRLAVSGMSAGPGIYDILFIIGKEETIKRINRALEILK</sequence>
<feature type="binding site" evidence="7">
    <location>
        <position position="254"/>
    </location>
    <ligand>
        <name>ATP</name>
        <dbReference type="ChEBI" id="CHEBI:30616"/>
    </ligand>
</feature>
<dbReference type="InterPro" id="IPR045462">
    <property type="entry name" value="aa-tRNA-synth_I_cd-bd"/>
</dbReference>
<keyword evidence="7" id="KW-0963">Cytoplasm</keyword>
<dbReference type="HOGENOM" id="CLU_015768_6_3_10"/>
<dbReference type="PANTHER" id="PTHR43311">
    <property type="entry name" value="GLUTAMATE--TRNA LIGASE"/>
    <property type="match status" value="1"/>
</dbReference>
<dbReference type="KEGG" id="mro:MROS_2271"/>
<evidence type="ECO:0000313" key="10">
    <source>
        <dbReference type="EMBL" id="AFN75501.1"/>
    </source>
</evidence>
<dbReference type="NCBIfam" id="TIGR00464">
    <property type="entry name" value="gltX_bact"/>
    <property type="match status" value="1"/>
</dbReference>
<dbReference type="Gene3D" id="3.40.50.620">
    <property type="entry name" value="HUPs"/>
    <property type="match status" value="1"/>
</dbReference>
<dbReference type="EC" id="6.1.1.17" evidence="7"/>